<feature type="domain" description="DDE Tnp4" evidence="8">
    <location>
        <begin position="64"/>
        <end position="228"/>
    </location>
</feature>
<evidence type="ECO:0000256" key="1">
    <source>
        <dbReference type="ARBA" id="ARBA00001968"/>
    </source>
</evidence>
<comment type="similarity">
    <text evidence="3">Belongs to the HARBI1 family.</text>
</comment>
<evidence type="ECO:0000256" key="4">
    <source>
        <dbReference type="ARBA" id="ARBA00022722"/>
    </source>
</evidence>
<proteinExistence type="inferred from homology"/>
<keyword evidence="4" id="KW-0540">Nuclease</keyword>
<evidence type="ECO:0000256" key="5">
    <source>
        <dbReference type="ARBA" id="ARBA00022723"/>
    </source>
</evidence>
<sequence>MNEETYMKLLTLVTPLIEKQDTVMRNAISAHERSTFPDTSAKWKQIAQHFEERWNFPHCLGAIGGKHIDIIPPVDSGSYYYNYKGRHSMVLMAIVGARYRFILADFGTNGIVSDGEVLQNTKFFKKLQNKKFNIPDPENIESSSRCLPYVFVTDDAFALRTDMLKPYRQADLNNHAKKIFNYRLSRARRLVENAFGILSSRFRIYHTQINIEPDKIENIVMATIALHNFLMENVPYSYAPTRCFYHENINNRTVVNRGYDTARSTMEDLQRRNQENVLNNAKIITQEYQNYFVNEGKV</sequence>
<dbReference type="GO" id="GO:0016787">
    <property type="term" value="F:hydrolase activity"/>
    <property type="evidence" value="ECO:0007669"/>
    <property type="project" value="UniProtKB-KW"/>
</dbReference>
<evidence type="ECO:0000256" key="7">
    <source>
        <dbReference type="ARBA" id="ARBA00023242"/>
    </source>
</evidence>
<dbReference type="EMBL" id="BGZK01000878">
    <property type="protein sequence ID" value="GBP63738.1"/>
    <property type="molecule type" value="Genomic_DNA"/>
</dbReference>
<dbReference type="AlphaFoldDB" id="A0A4C1XJZ4"/>
<keyword evidence="10" id="KW-1185">Reference proteome</keyword>
<evidence type="ECO:0000256" key="3">
    <source>
        <dbReference type="ARBA" id="ARBA00006958"/>
    </source>
</evidence>
<dbReference type="Pfam" id="PF13359">
    <property type="entry name" value="DDE_Tnp_4"/>
    <property type="match status" value="1"/>
</dbReference>
<evidence type="ECO:0000259" key="8">
    <source>
        <dbReference type="Pfam" id="PF13359"/>
    </source>
</evidence>
<comment type="caution">
    <text evidence="9">The sequence shown here is derived from an EMBL/GenBank/DDBJ whole genome shotgun (WGS) entry which is preliminary data.</text>
</comment>
<dbReference type="GO" id="GO:0046872">
    <property type="term" value="F:metal ion binding"/>
    <property type="evidence" value="ECO:0007669"/>
    <property type="project" value="UniProtKB-KW"/>
</dbReference>
<organism evidence="9 10">
    <name type="scientific">Eumeta variegata</name>
    <name type="common">Bagworm moth</name>
    <name type="synonym">Eumeta japonica</name>
    <dbReference type="NCBI Taxonomy" id="151549"/>
    <lineage>
        <taxon>Eukaryota</taxon>
        <taxon>Metazoa</taxon>
        <taxon>Ecdysozoa</taxon>
        <taxon>Arthropoda</taxon>
        <taxon>Hexapoda</taxon>
        <taxon>Insecta</taxon>
        <taxon>Pterygota</taxon>
        <taxon>Neoptera</taxon>
        <taxon>Endopterygota</taxon>
        <taxon>Lepidoptera</taxon>
        <taxon>Glossata</taxon>
        <taxon>Ditrysia</taxon>
        <taxon>Tineoidea</taxon>
        <taxon>Psychidae</taxon>
        <taxon>Oiketicinae</taxon>
        <taxon>Eumeta</taxon>
    </lineage>
</organism>
<evidence type="ECO:0000256" key="2">
    <source>
        <dbReference type="ARBA" id="ARBA00004123"/>
    </source>
</evidence>
<comment type="cofactor">
    <cofactor evidence="1">
        <name>a divalent metal cation</name>
        <dbReference type="ChEBI" id="CHEBI:60240"/>
    </cofactor>
</comment>
<evidence type="ECO:0000313" key="9">
    <source>
        <dbReference type="EMBL" id="GBP63738.1"/>
    </source>
</evidence>
<dbReference type="GO" id="GO:0004518">
    <property type="term" value="F:nuclease activity"/>
    <property type="evidence" value="ECO:0007669"/>
    <property type="project" value="UniProtKB-KW"/>
</dbReference>
<dbReference type="Proteomes" id="UP000299102">
    <property type="component" value="Unassembled WGS sequence"/>
</dbReference>
<keyword evidence="6" id="KW-0378">Hydrolase</keyword>
<dbReference type="PANTHER" id="PTHR22930:SF284">
    <property type="entry name" value="DDE TNP4 DOMAIN-CONTAINING PROTEIN"/>
    <property type="match status" value="1"/>
</dbReference>
<protein>
    <submittedName>
        <fullName evidence="9">Protein ANTAGONIST OF LIKE HETEROCHROMATIN PROTEIN 1</fullName>
    </submittedName>
</protein>
<dbReference type="InterPro" id="IPR045249">
    <property type="entry name" value="HARBI1-like"/>
</dbReference>
<dbReference type="InterPro" id="IPR027806">
    <property type="entry name" value="HARBI1_dom"/>
</dbReference>
<dbReference type="OrthoDB" id="2668416at2759"/>
<comment type="subcellular location">
    <subcellularLocation>
        <location evidence="2">Nucleus</location>
    </subcellularLocation>
</comment>
<dbReference type="PANTHER" id="PTHR22930">
    <property type="match status" value="1"/>
</dbReference>
<accession>A0A4C1XJZ4</accession>
<keyword evidence="7" id="KW-0539">Nucleus</keyword>
<dbReference type="STRING" id="151549.A0A4C1XJZ4"/>
<gene>
    <name evidence="9" type="primary">ALP1</name>
    <name evidence="9" type="ORF">EVAR_8735_1</name>
</gene>
<reference evidence="9 10" key="1">
    <citation type="journal article" date="2019" name="Commun. Biol.">
        <title>The bagworm genome reveals a unique fibroin gene that provides high tensile strength.</title>
        <authorList>
            <person name="Kono N."/>
            <person name="Nakamura H."/>
            <person name="Ohtoshi R."/>
            <person name="Tomita M."/>
            <person name="Numata K."/>
            <person name="Arakawa K."/>
        </authorList>
    </citation>
    <scope>NUCLEOTIDE SEQUENCE [LARGE SCALE GENOMIC DNA]</scope>
</reference>
<evidence type="ECO:0000256" key="6">
    <source>
        <dbReference type="ARBA" id="ARBA00022801"/>
    </source>
</evidence>
<name>A0A4C1XJZ4_EUMVA</name>
<keyword evidence="5" id="KW-0479">Metal-binding</keyword>
<evidence type="ECO:0000313" key="10">
    <source>
        <dbReference type="Proteomes" id="UP000299102"/>
    </source>
</evidence>
<dbReference type="GO" id="GO:0005634">
    <property type="term" value="C:nucleus"/>
    <property type="evidence" value="ECO:0007669"/>
    <property type="project" value="UniProtKB-SubCell"/>
</dbReference>